<dbReference type="Proteomes" id="UP000251485">
    <property type="component" value="Unassembled WGS sequence"/>
</dbReference>
<gene>
    <name evidence="1" type="ORF">NCTC10975_05060</name>
</gene>
<proteinExistence type="predicted"/>
<sequence length="79" mass="9083">MKIDQENFALLVNKAMQVGNVSHMRSVIEKELLHYDILFALEKGGLLNKLTFQGGTSLRLCYGGNRFQRRSGFCWREGF</sequence>
<name>A0A2X2C894_PROMI</name>
<reference evidence="1 2" key="1">
    <citation type="submission" date="2018-06" db="EMBL/GenBank/DDBJ databases">
        <authorList>
            <consortium name="Pathogen Informatics"/>
            <person name="Doyle S."/>
        </authorList>
    </citation>
    <scope>NUCLEOTIDE SEQUENCE [LARGE SCALE GENOMIC DNA]</scope>
    <source>
        <strain evidence="1 2">NCTC10975</strain>
    </source>
</reference>
<evidence type="ECO:0000313" key="1">
    <source>
        <dbReference type="EMBL" id="SPZ03604.1"/>
    </source>
</evidence>
<protein>
    <recommendedName>
        <fullName evidence="3">Nucleotidyl transferase AbiEii/AbiGii toxin family protein</fullName>
    </recommendedName>
</protein>
<dbReference type="Pfam" id="PF08843">
    <property type="entry name" value="AbiEii"/>
    <property type="match status" value="1"/>
</dbReference>
<organism evidence="1 2">
    <name type="scientific">Proteus mirabilis</name>
    <dbReference type="NCBI Taxonomy" id="584"/>
    <lineage>
        <taxon>Bacteria</taxon>
        <taxon>Pseudomonadati</taxon>
        <taxon>Pseudomonadota</taxon>
        <taxon>Gammaproteobacteria</taxon>
        <taxon>Enterobacterales</taxon>
        <taxon>Morganellaceae</taxon>
        <taxon>Proteus</taxon>
    </lineage>
</organism>
<evidence type="ECO:0008006" key="3">
    <source>
        <dbReference type="Google" id="ProtNLM"/>
    </source>
</evidence>
<dbReference type="AlphaFoldDB" id="A0A2X2C894"/>
<dbReference type="Gene3D" id="3.10.450.620">
    <property type="entry name" value="JHP933, nucleotidyltransferase-like core domain"/>
    <property type="match status" value="1"/>
</dbReference>
<evidence type="ECO:0000313" key="2">
    <source>
        <dbReference type="Proteomes" id="UP000251485"/>
    </source>
</evidence>
<dbReference type="InterPro" id="IPR014942">
    <property type="entry name" value="AbiEii"/>
</dbReference>
<dbReference type="EMBL" id="UAUE01000037">
    <property type="protein sequence ID" value="SPZ03604.1"/>
    <property type="molecule type" value="Genomic_DNA"/>
</dbReference>
<accession>A0A2X2C894</accession>